<dbReference type="SMART" id="SM00322">
    <property type="entry name" value="KH"/>
    <property type="match status" value="1"/>
</dbReference>
<feature type="transmembrane region" description="Helical" evidence="9">
    <location>
        <begin position="6"/>
        <end position="26"/>
    </location>
</feature>
<comment type="function">
    <text evidence="9">Endoribonuclease that initiates mRNA decay.</text>
</comment>
<keyword evidence="14" id="KW-1185">Reference proteome</keyword>
<evidence type="ECO:0000256" key="9">
    <source>
        <dbReference type="HAMAP-Rule" id="MF_00335"/>
    </source>
</evidence>
<dbReference type="InterPro" id="IPR004087">
    <property type="entry name" value="KH_dom"/>
</dbReference>
<keyword evidence="7 9" id="KW-1133">Transmembrane helix</keyword>
<dbReference type="NCBIfam" id="TIGR03319">
    <property type="entry name" value="RNase_Y"/>
    <property type="match status" value="1"/>
</dbReference>
<evidence type="ECO:0000256" key="5">
    <source>
        <dbReference type="ARBA" id="ARBA00022801"/>
    </source>
</evidence>
<protein>
    <recommendedName>
        <fullName evidence="9 10">Ribonuclease Y</fullName>
        <shortName evidence="9">RNase Y</shortName>
        <ecNumber evidence="9 10">3.1.-.-</ecNumber>
    </recommendedName>
</protein>
<keyword evidence="6 9" id="KW-0694">RNA-binding</keyword>
<evidence type="ECO:0000256" key="10">
    <source>
        <dbReference type="NCBIfam" id="TIGR03319"/>
    </source>
</evidence>
<dbReference type="SMART" id="SM00471">
    <property type="entry name" value="HDc"/>
    <property type="match status" value="1"/>
</dbReference>
<dbReference type="Pfam" id="PF01966">
    <property type="entry name" value="HD"/>
    <property type="match status" value="1"/>
</dbReference>
<dbReference type="AlphaFoldDB" id="A0A6M6BHK9"/>
<dbReference type="InterPro" id="IPR003607">
    <property type="entry name" value="HD/PDEase_dom"/>
</dbReference>
<dbReference type="KEGG" id="hts:HMJ29_10735"/>
<dbReference type="EC" id="3.1.-.-" evidence="9 10"/>
<comment type="subcellular location">
    <subcellularLocation>
        <location evidence="9">Cell membrane</location>
        <topology evidence="9">Single-pass membrane protein</topology>
    </subcellularLocation>
</comment>
<evidence type="ECO:0000256" key="1">
    <source>
        <dbReference type="ARBA" id="ARBA00022475"/>
    </source>
</evidence>
<keyword evidence="2 9" id="KW-0812">Transmembrane</keyword>
<dbReference type="InterPro" id="IPR006675">
    <property type="entry name" value="HDIG_dom"/>
</dbReference>
<dbReference type="FunFam" id="1.10.3210.10:FF:000013">
    <property type="entry name" value="Ribonuclease Y"/>
    <property type="match status" value="1"/>
</dbReference>
<dbReference type="GO" id="GO:0003723">
    <property type="term" value="F:RNA binding"/>
    <property type="evidence" value="ECO:0007669"/>
    <property type="project" value="UniProtKB-UniRule"/>
</dbReference>
<dbReference type="CDD" id="cd00077">
    <property type="entry name" value="HDc"/>
    <property type="match status" value="1"/>
</dbReference>
<evidence type="ECO:0000256" key="11">
    <source>
        <dbReference type="SAM" id="Coils"/>
    </source>
</evidence>
<reference evidence="13 14" key="1">
    <citation type="submission" date="2020-05" db="EMBL/GenBank/DDBJ databases">
        <title>Complete genome sequence of Hymenobacter sp. TS19 in Coasted Sand Dune.</title>
        <authorList>
            <person name="Lee J.-H."/>
            <person name="Jung J.-H."/>
            <person name="Jeong S."/>
            <person name="Zhao L."/>
            <person name="Kim M.-K."/>
            <person name="Seo H.-S."/>
            <person name="Lim S."/>
        </authorList>
    </citation>
    <scope>NUCLEOTIDE SEQUENCE [LARGE SCALE GENOMIC DNA]</scope>
    <source>
        <strain evidence="13 14">TS19</strain>
    </source>
</reference>
<dbReference type="Pfam" id="PF00013">
    <property type="entry name" value="KH_1"/>
    <property type="match status" value="1"/>
</dbReference>
<evidence type="ECO:0000256" key="3">
    <source>
        <dbReference type="ARBA" id="ARBA00022722"/>
    </source>
</evidence>
<dbReference type="InterPro" id="IPR017705">
    <property type="entry name" value="Ribonuclease_Y"/>
</dbReference>
<keyword evidence="8 9" id="KW-0472">Membrane</keyword>
<dbReference type="PROSITE" id="PS51831">
    <property type="entry name" value="HD"/>
    <property type="match status" value="1"/>
</dbReference>
<evidence type="ECO:0000256" key="4">
    <source>
        <dbReference type="ARBA" id="ARBA00022759"/>
    </source>
</evidence>
<accession>A0A6M6BHK9</accession>
<proteinExistence type="inferred from homology"/>
<dbReference type="Proteomes" id="UP000501623">
    <property type="component" value="Chromosome"/>
</dbReference>
<dbReference type="InterPro" id="IPR006674">
    <property type="entry name" value="HD_domain"/>
</dbReference>
<keyword evidence="11" id="KW-0175">Coiled coil</keyword>
<evidence type="ECO:0000256" key="7">
    <source>
        <dbReference type="ARBA" id="ARBA00022989"/>
    </source>
</evidence>
<dbReference type="RefSeq" id="WP_171591480.1">
    <property type="nucleotide sequence ID" value="NZ_CP053538.1"/>
</dbReference>
<keyword evidence="3 9" id="KW-0540">Nuclease</keyword>
<sequence length="565" mass="63740">MSTSVYIALAAVLALVVGIVVGRLLAGKARQDHEADAKARAQQILQDAEVQATRTRDERIQQSKDKFRNLKQEFEQESRRQKQALEQELTDRRAAVVEQEQSIKQLTLTTQKQLEQIQRKEKDLEATRERIEAQAQQQREKLEAQEEKRRTVLENQLAKLEQREQEVEQELEERTQDLKAKREQVLQQLEAISGLTAAEAREQLVESLKNEAQIQASSYIKDVVAQAKLTATKDAKKVVLETIQRTAAEHAIENCVSVFNIESDDVKGKIIGREGRNIRALEAATGVEIIVDDTPEAIIISGFDPVRREVARLSLHLLVKDGRIHPARIEEIVAKTRKNIDEEIVEIGEKTIIDLGIHGLHPELIKMVGRMRFRSSYGQNLLQHSREVANLCATMAAELGLNVKHAKRAGLLHDIGKVSTEEPELPHAILGMEMAKKYKEHPDVVNAIGAHHDEIEMTAMISPLVQACDAISGSRPGARREMMESYIKRLKQLEETANGFKGVNQCFAIQAGRELRVMVDAENVTDERAAELSYEISQKIEKEMQYPGQIKITVIREMRAVAYAK</sequence>
<dbReference type="Pfam" id="PF12072">
    <property type="entry name" value="RNase_Y_N"/>
    <property type="match status" value="1"/>
</dbReference>
<dbReference type="InterPro" id="IPR004088">
    <property type="entry name" value="KH_dom_type_1"/>
</dbReference>
<dbReference type="InterPro" id="IPR022711">
    <property type="entry name" value="RNase_Y_N"/>
</dbReference>
<dbReference type="CDD" id="cd22431">
    <property type="entry name" value="KH-I_RNaseY"/>
    <property type="match status" value="1"/>
</dbReference>
<dbReference type="Gene3D" id="3.30.1370.10">
    <property type="entry name" value="K Homology domain, type 1"/>
    <property type="match status" value="1"/>
</dbReference>
<dbReference type="PROSITE" id="PS50084">
    <property type="entry name" value="KH_TYPE_1"/>
    <property type="match status" value="1"/>
</dbReference>
<feature type="domain" description="HD" evidence="12">
    <location>
        <begin position="381"/>
        <end position="474"/>
    </location>
</feature>
<dbReference type="SUPFAM" id="SSF109604">
    <property type="entry name" value="HD-domain/PDEase-like"/>
    <property type="match status" value="1"/>
</dbReference>
<keyword evidence="5 9" id="KW-0378">Hydrolase</keyword>
<dbReference type="Gene3D" id="1.10.3210.10">
    <property type="entry name" value="Hypothetical protein af1432"/>
    <property type="match status" value="1"/>
</dbReference>
<evidence type="ECO:0000313" key="13">
    <source>
        <dbReference type="EMBL" id="QJX47388.1"/>
    </source>
</evidence>
<evidence type="ECO:0000259" key="12">
    <source>
        <dbReference type="PROSITE" id="PS51831"/>
    </source>
</evidence>
<evidence type="ECO:0000256" key="2">
    <source>
        <dbReference type="ARBA" id="ARBA00022692"/>
    </source>
</evidence>
<evidence type="ECO:0000313" key="14">
    <source>
        <dbReference type="Proteomes" id="UP000501623"/>
    </source>
</evidence>
<organism evidence="13 14">
    <name type="scientific">Hymenobacter taeanensis</name>
    <dbReference type="NCBI Taxonomy" id="2735321"/>
    <lineage>
        <taxon>Bacteria</taxon>
        <taxon>Pseudomonadati</taxon>
        <taxon>Bacteroidota</taxon>
        <taxon>Cytophagia</taxon>
        <taxon>Cytophagales</taxon>
        <taxon>Hymenobacteraceae</taxon>
        <taxon>Hymenobacter</taxon>
    </lineage>
</organism>
<dbReference type="GO" id="GO:0016787">
    <property type="term" value="F:hydrolase activity"/>
    <property type="evidence" value="ECO:0007669"/>
    <property type="project" value="UniProtKB-KW"/>
</dbReference>
<evidence type="ECO:0000256" key="6">
    <source>
        <dbReference type="ARBA" id="ARBA00022884"/>
    </source>
</evidence>
<name>A0A6M6BHK9_9BACT</name>
<dbReference type="InterPro" id="IPR036612">
    <property type="entry name" value="KH_dom_type_1_sf"/>
</dbReference>
<dbReference type="SUPFAM" id="SSF54791">
    <property type="entry name" value="Eukaryotic type KH-domain (KH-domain type I)"/>
    <property type="match status" value="1"/>
</dbReference>
<dbReference type="GO" id="GO:0006402">
    <property type="term" value="P:mRNA catabolic process"/>
    <property type="evidence" value="ECO:0007669"/>
    <property type="project" value="UniProtKB-UniRule"/>
</dbReference>
<dbReference type="GO" id="GO:0005886">
    <property type="term" value="C:plasma membrane"/>
    <property type="evidence" value="ECO:0007669"/>
    <property type="project" value="UniProtKB-SubCell"/>
</dbReference>
<evidence type="ECO:0000256" key="8">
    <source>
        <dbReference type="ARBA" id="ARBA00023136"/>
    </source>
</evidence>
<dbReference type="GO" id="GO:0004521">
    <property type="term" value="F:RNA endonuclease activity"/>
    <property type="evidence" value="ECO:0007669"/>
    <property type="project" value="UniProtKB-UniRule"/>
</dbReference>
<keyword evidence="4 9" id="KW-0255">Endonuclease</keyword>
<dbReference type="NCBIfam" id="TIGR00277">
    <property type="entry name" value="HDIG"/>
    <property type="match status" value="1"/>
</dbReference>
<comment type="similarity">
    <text evidence="9">Belongs to the RNase Y family.</text>
</comment>
<keyword evidence="1 9" id="KW-1003">Cell membrane</keyword>
<dbReference type="EMBL" id="CP053538">
    <property type="protein sequence ID" value="QJX47388.1"/>
    <property type="molecule type" value="Genomic_DNA"/>
</dbReference>
<dbReference type="HAMAP" id="MF_00335">
    <property type="entry name" value="RNase_Y"/>
    <property type="match status" value="1"/>
</dbReference>
<feature type="coiled-coil region" evidence="11">
    <location>
        <begin position="38"/>
        <end position="188"/>
    </location>
</feature>
<dbReference type="PANTHER" id="PTHR12826">
    <property type="entry name" value="RIBONUCLEASE Y"/>
    <property type="match status" value="1"/>
</dbReference>
<dbReference type="PANTHER" id="PTHR12826:SF15">
    <property type="entry name" value="RIBONUCLEASE Y"/>
    <property type="match status" value="1"/>
</dbReference>
<gene>
    <name evidence="9 13" type="primary">rny</name>
    <name evidence="13" type="ORF">HMJ29_10735</name>
</gene>